<feature type="signal peptide" evidence="2">
    <location>
        <begin position="1"/>
        <end position="19"/>
    </location>
</feature>
<protein>
    <submittedName>
        <fullName evidence="3">Uncharacterized protein</fullName>
    </submittedName>
</protein>
<dbReference type="HOGENOM" id="CLU_795458_0_0_1"/>
<name>D8RCI2_SELML</name>
<feature type="region of interest" description="Disordered" evidence="1">
    <location>
        <begin position="158"/>
        <end position="220"/>
    </location>
</feature>
<dbReference type="PANTHER" id="PTHR47273:SF4">
    <property type="entry name" value="EXPRESSED PROTEIN"/>
    <property type="match status" value="1"/>
</dbReference>
<feature type="chain" id="PRO_5003121695" evidence="2">
    <location>
        <begin position="20"/>
        <end position="349"/>
    </location>
</feature>
<evidence type="ECO:0000256" key="1">
    <source>
        <dbReference type="SAM" id="MobiDB-lite"/>
    </source>
</evidence>
<dbReference type="Pfam" id="PF01190">
    <property type="entry name" value="Pollen_Ole_e_1"/>
    <property type="match status" value="1"/>
</dbReference>
<keyword evidence="2" id="KW-0732">Signal</keyword>
<evidence type="ECO:0000313" key="4">
    <source>
        <dbReference type="Proteomes" id="UP000001514"/>
    </source>
</evidence>
<dbReference type="KEGG" id="smo:SELMODRAFT_409806"/>
<dbReference type="Gramene" id="EFJ29857">
    <property type="protein sequence ID" value="EFJ29857"/>
    <property type="gene ID" value="SELMODRAFT_409806"/>
</dbReference>
<keyword evidence="4" id="KW-1185">Reference proteome</keyword>
<feature type="region of interest" description="Disordered" evidence="1">
    <location>
        <begin position="308"/>
        <end position="349"/>
    </location>
</feature>
<proteinExistence type="predicted"/>
<dbReference type="Proteomes" id="UP000001514">
    <property type="component" value="Unassembled WGS sequence"/>
</dbReference>
<organism evidence="4">
    <name type="scientific">Selaginella moellendorffii</name>
    <name type="common">Spikemoss</name>
    <dbReference type="NCBI Taxonomy" id="88036"/>
    <lineage>
        <taxon>Eukaryota</taxon>
        <taxon>Viridiplantae</taxon>
        <taxon>Streptophyta</taxon>
        <taxon>Embryophyta</taxon>
        <taxon>Tracheophyta</taxon>
        <taxon>Lycopodiopsida</taxon>
        <taxon>Selaginellales</taxon>
        <taxon>Selaginellaceae</taxon>
        <taxon>Selaginella</taxon>
    </lineage>
</organism>
<accession>D8RCI2</accession>
<evidence type="ECO:0000256" key="2">
    <source>
        <dbReference type="SAM" id="SignalP"/>
    </source>
</evidence>
<reference evidence="3 4" key="1">
    <citation type="journal article" date="2011" name="Science">
        <title>The Selaginella genome identifies genetic changes associated with the evolution of vascular plants.</title>
        <authorList>
            <person name="Banks J.A."/>
            <person name="Nishiyama T."/>
            <person name="Hasebe M."/>
            <person name="Bowman J.L."/>
            <person name="Gribskov M."/>
            <person name="dePamphilis C."/>
            <person name="Albert V.A."/>
            <person name="Aono N."/>
            <person name="Aoyama T."/>
            <person name="Ambrose B.A."/>
            <person name="Ashton N.W."/>
            <person name="Axtell M.J."/>
            <person name="Barker E."/>
            <person name="Barker M.S."/>
            <person name="Bennetzen J.L."/>
            <person name="Bonawitz N.D."/>
            <person name="Chapple C."/>
            <person name="Cheng C."/>
            <person name="Correa L.G."/>
            <person name="Dacre M."/>
            <person name="DeBarry J."/>
            <person name="Dreyer I."/>
            <person name="Elias M."/>
            <person name="Engstrom E.M."/>
            <person name="Estelle M."/>
            <person name="Feng L."/>
            <person name="Finet C."/>
            <person name="Floyd S.K."/>
            <person name="Frommer W.B."/>
            <person name="Fujita T."/>
            <person name="Gramzow L."/>
            <person name="Gutensohn M."/>
            <person name="Harholt J."/>
            <person name="Hattori M."/>
            <person name="Heyl A."/>
            <person name="Hirai T."/>
            <person name="Hiwatashi Y."/>
            <person name="Ishikawa M."/>
            <person name="Iwata M."/>
            <person name="Karol K.G."/>
            <person name="Koehler B."/>
            <person name="Kolukisaoglu U."/>
            <person name="Kubo M."/>
            <person name="Kurata T."/>
            <person name="Lalonde S."/>
            <person name="Li K."/>
            <person name="Li Y."/>
            <person name="Litt A."/>
            <person name="Lyons E."/>
            <person name="Manning G."/>
            <person name="Maruyama T."/>
            <person name="Michael T.P."/>
            <person name="Mikami K."/>
            <person name="Miyazaki S."/>
            <person name="Morinaga S."/>
            <person name="Murata T."/>
            <person name="Mueller-Roeber B."/>
            <person name="Nelson D.R."/>
            <person name="Obara M."/>
            <person name="Oguri Y."/>
            <person name="Olmstead R.G."/>
            <person name="Onodera N."/>
            <person name="Petersen B.L."/>
            <person name="Pils B."/>
            <person name="Prigge M."/>
            <person name="Rensing S.A."/>
            <person name="Riano-Pachon D.M."/>
            <person name="Roberts A.W."/>
            <person name="Sato Y."/>
            <person name="Scheller H.V."/>
            <person name="Schulz B."/>
            <person name="Schulz C."/>
            <person name="Shakirov E.V."/>
            <person name="Shibagaki N."/>
            <person name="Shinohara N."/>
            <person name="Shippen D.E."/>
            <person name="Soerensen I."/>
            <person name="Sotooka R."/>
            <person name="Sugimoto N."/>
            <person name="Sugita M."/>
            <person name="Sumikawa N."/>
            <person name="Tanurdzic M."/>
            <person name="Theissen G."/>
            <person name="Ulvskov P."/>
            <person name="Wakazuki S."/>
            <person name="Weng J.K."/>
            <person name="Willats W.W."/>
            <person name="Wipf D."/>
            <person name="Wolf P.G."/>
            <person name="Yang L."/>
            <person name="Zimmer A.D."/>
            <person name="Zhu Q."/>
            <person name="Mitros T."/>
            <person name="Hellsten U."/>
            <person name="Loque D."/>
            <person name="Otillar R."/>
            <person name="Salamov A."/>
            <person name="Schmutz J."/>
            <person name="Shapiro H."/>
            <person name="Lindquist E."/>
            <person name="Lucas S."/>
            <person name="Rokhsar D."/>
            <person name="Grigoriev I.V."/>
        </authorList>
    </citation>
    <scope>NUCLEOTIDE SEQUENCE [LARGE SCALE GENOMIC DNA]</scope>
</reference>
<dbReference type="PANTHER" id="PTHR47273">
    <property type="entry name" value="EXPRESSED PROTEIN"/>
    <property type="match status" value="1"/>
</dbReference>
<feature type="compositionally biased region" description="Low complexity" evidence="1">
    <location>
        <begin position="178"/>
        <end position="217"/>
    </location>
</feature>
<sequence>MLLLLAMLLSPQLLAVSAGRNLYTAELSSPSSTFLPRLVLGYAICDTCWEMQITANSISLPNVTAAVECFDAGGRIIFRETSSTDNTGAFRVELPFQIADSVSMLSTCTSRVVRGPLNHLCTYPLAHAYNPFLSPRSLPDGRQVYGVGPFVFRPRAKLPHCSGDRRQQQPQLVSRAVSLQPQTQSSISSPSSSVLQSPSSTATTLSNPSSASSASNTGSGGLQVNLSLQISTSSSPSSYINSSSSCPSPSSSPSPGLPTFPFPLFPFPTIPSIPFPYVPTIPFPSAPSPTSIPFPTIPFPTIPPITITPVPIPTTPQAPAAYPAPSKSPSPLSFTPPSPAPYPTPSPAR</sequence>
<dbReference type="EMBL" id="GL377576">
    <property type="protein sequence ID" value="EFJ29857.1"/>
    <property type="molecule type" value="Genomic_DNA"/>
</dbReference>
<gene>
    <name evidence="3" type="ORF">SELMODRAFT_409806</name>
</gene>
<dbReference type="InParanoid" id="D8RCI2"/>
<evidence type="ECO:0000313" key="3">
    <source>
        <dbReference type="EMBL" id="EFJ29857.1"/>
    </source>
</evidence>
<dbReference type="AlphaFoldDB" id="D8RCI2"/>
<feature type="compositionally biased region" description="Pro residues" evidence="1">
    <location>
        <begin position="334"/>
        <end position="349"/>
    </location>
</feature>
<feature type="compositionally biased region" description="Low complexity" evidence="1">
    <location>
        <begin position="317"/>
        <end position="333"/>
    </location>
</feature>